<dbReference type="EMBL" id="OCNK01000003">
    <property type="protein sequence ID" value="SOE01554.1"/>
    <property type="molecule type" value="Genomic_DNA"/>
</dbReference>
<evidence type="ECO:0000256" key="11">
    <source>
        <dbReference type="ARBA" id="ARBA00045497"/>
    </source>
</evidence>
<dbReference type="InterPro" id="IPR045863">
    <property type="entry name" value="CorA_TM1_TM2"/>
</dbReference>
<evidence type="ECO:0000256" key="9">
    <source>
        <dbReference type="ARBA" id="ARBA00023136"/>
    </source>
</evidence>
<gene>
    <name evidence="13" type="ORF">SAMN06272739_3233</name>
</gene>
<feature type="transmembrane region" description="Helical" evidence="12">
    <location>
        <begin position="369"/>
        <end position="389"/>
    </location>
</feature>
<comment type="similarity">
    <text evidence="2">Belongs to the CorA metal ion transporter (MIT) (TC 1.A.35) family.</text>
</comment>
<dbReference type="FunFam" id="1.20.58.340:FF:000004">
    <property type="entry name" value="Magnesium transport protein CorA"/>
    <property type="match status" value="1"/>
</dbReference>
<evidence type="ECO:0000256" key="3">
    <source>
        <dbReference type="ARBA" id="ARBA00022448"/>
    </source>
</evidence>
<dbReference type="Gene3D" id="3.30.460.20">
    <property type="entry name" value="CorA soluble domain-like"/>
    <property type="match status" value="1"/>
</dbReference>
<dbReference type="AlphaFoldDB" id="A0A286H2N1"/>
<keyword evidence="7 12" id="KW-1133">Transmembrane helix</keyword>
<dbReference type="SUPFAM" id="SSF144083">
    <property type="entry name" value="Magnesium transport protein CorA, transmembrane region"/>
    <property type="match status" value="1"/>
</dbReference>
<comment type="subcellular location">
    <subcellularLocation>
        <location evidence="1">Cell membrane</location>
        <topology evidence="1">Multi-pass membrane protein</topology>
    </subcellularLocation>
</comment>
<dbReference type="GO" id="GO:0050897">
    <property type="term" value="F:cobalt ion binding"/>
    <property type="evidence" value="ECO:0007669"/>
    <property type="project" value="TreeGrafter"/>
</dbReference>
<evidence type="ECO:0000256" key="5">
    <source>
        <dbReference type="ARBA" id="ARBA00022692"/>
    </source>
</evidence>
<keyword evidence="6" id="KW-0460">Magnesium</keyword>
<organism evidence="13 14">
    <name type="scientific">Blastococcus haudaquaticus</name>
    <dbReference type="NCBI Taxonomy" id="1938745"/>
    <lineage>
        <taxon>Bacteria</taxon>
        <taxon>Bacillati</taxon>
        <taxon>Actinomycetota</taxon>
        <taxon>Actinomycetes</taxon>
        <taxon>Geodermatophilales</taxon>
        <taxon>Geodermatophilaceae</taxon>
        <taxon>Blastococcus</taxon>
    </lineage>
</organism>
<dbReference type="PANTHER" id="PTHR46494">
    <property type="entry name" value="CORA FAMILY METAL ION TRANSPORTER (EUROFUNG)"/>
    <property type="match status" value="1"/>
</dbReference>
<dbReference type="Gene3D" id="1.20.58.340">
    <property type="entry name" value="Magnesium transport protein CorA, transmembrane region"/>
    <property type="match status" value="2"/>
</dbReference>
<evidence type="ECO:0000313" key="14">
    <source>
        <dbReference type="Proteomes" id="UP000219482"/>
    </source>
</evidence>
<dbReference type="GO" id="GO:0005886">
    <property type="term" value="C:plasma membrane"/>
    <property type="evidence" value="ECO:0007669"/>
    <property type="project" value="UniProtKB-SubCell"/>
</dbReference>
<dbReference type="SUPFAM" id="SSF143865">
    <property type="entry name" value="CorA soluble domain-like"/>
    <property type="match status" value="1"/>
</dbReference>
<accession>A0A286H2N1</accession>
<dbReference type="GO" id="GO:0015095">
    <property type="term" value="F:magnesium ion transmembrane transporter activity"/>
    <property type="evidence" value="ECO:0007669"/>
    <property type="project" value="TreeGrafter"/>
</dbReference>
<comment type="function">
    <text evidence="11">Mediates influx of magnesium ions. Alternates between open and closed states. Activated by low cytoplasmic Mg(2+) levels. Inactive when cytoplasmic Mg(2+) levels are high.</text>
</comment>
<dbReference type="PANTHER" id="PTHR46494:SF1">
    <property type="entry name" value="CORA FAMILY METAL ION TRANSPORTER (EUROFUNG)"/>
    <property type="match status" value="1"/>
</dbReference>
<evidence type="ECO:0000313" key="13">
    <source>
        <dbReference type="EMBL" id="SOE01554.1"/>
    </source>
</evidence>
<evidence type="ECO:0000256" key="10">
    <source>
        <dbReference type="ARBA" id="ARBA00034269"/>
    </source>
</evidence>
<dbReference type="Pfam" id="PF01544">
    <property type="entry name" value="CorA"/>
    <property type="match status" value="1"/>
</dbReference>
<name>A0A286H2N1_9ACTN</name>
<evidence type="ECO:0000256" key="8">
    <source>
        <dbReference type="ARBA" id="ARBA00023065"/>
    </source>
</evidence>
<dbReference type="GO" id="GO:0000287">
    <property type="term" value="F:magnesium ion binding"/>
    <property type="evidence" value="ECO:0007669"/>
    <property type="project" value="TreeGrafter"/>
</dbReference>
<evidence type="ECO:0000256" key="12">
    <source>
        <dbReference type="SAM" id="Phobius"/>
    </source>
</evidence>
<dbReference type="GO" id="GO:0015087">
    <property type="term" value="F:cobalt ion transmembrane transporter activity"/>
    <property type="evidence" value="ECO:0007669"/>
    <property type="project" value="TreeGrafter"/>
</dbReference>
<evidence type="ECO:0000256" key="2">
    <source>
        <dbReference type="ARBA" id="ARBA00009765"/>
    </source>
</evidence>
<proteinExistence type="inferred from homology"/>
<keyword evidence="5 12" id="KW-0812">Transmembrane</keyword>
<comment type="catalytic activity">
    <reaction evidence="10">
        <text>Mg(2+)(in) = Mg(2+)(out)</text>
        <dbReference type="Rhea" id="RHEA:29827"/>
        <dbReference type="ChEBI" id="CHEBI:18420"/>
    </reaction>
</comment>
<keyword evidence="8" id="KW-0406">Ion transport</keyword>
<evidence type="ECO:0000256" key="6">
    <source>
        <dbReference type="ARBA" id="ARBA00022842"/>
    </source>
</evidence>
<protein>
    <submittedName>
        <fullName evidence="13">Magnesium transporter</fullName>
    </submittedName>
</protein>
<dbReference type="InterPro" id="IPR045861">
    <property type="entry name" value="CorA_cytoplasmic_dom"/>
</dbReference>
<reference evidence="14" key="1">
    <citation type="submission" date="2017-09" db="EMBL/GenBank/DDBJ databases">
        <authorList>
            <person name="Varghese N."/>
            <person name="Submissions S."/>
        </authorList>
    </citation>
    <scope>NUCLEOTIDE SEQUENCE [LARGE SCALE GENOMIC DNA]</scope>
    <source>
        <strain evidence="14">DSM 44270</strain>
    </source>
</reference>
<sequence>MLREDLPVFLAVRNSRESVMTERRLAPLNALTTLTRRPARVERLVPAPTSSVPAPRSRVVDNAVYSDGRRVATPASAEESREELAHGEGRLVWLGLYRPEPQELGGLAELFDLPELAVEDAIQAHQRPKFERYGDTLFVVLKAARYLDATEEVEFGELHLFLGADFAITVRHSESPDLSRVRRRLESEPALLAKGSEAVLYAILDAVVDGYSPVVAGLANDIDEIETQVFGGDPGVSRRIYELSQEVLEFQRAAAPLTGILAAITAGFDKYGVDEELRSYLRDVADHVTQVNERVEAFRLQLRDILTVNATLVAQRQNEEIRELTEASIAQGEEVKKISAWAAILFAPTLVGTVYGMNFDDMPELHWAWGYPLALLLMVGVSLTLYLVFKRRDWI</sequence>
<keyword evidence="14" id="KW-1185">Reference proteome</keyword>
<evidence type="ECO:0000256" key="4">
    <source>
        <dbReference type="ARBA" id="ARBA00022475"/>
    </source>
</evidence>
<dbReference type="Proteomes" id="UP000219482">
    <property type="component" value="Unassembled WGS sequence"/>
</dbReference>
<keyword evidence="3" id="KW-0813">Transport</keyword>
<keyword evidence="4" id="KW-1003">Cell membrane</keyword>
<evidence type="ECO:0000256" key="1">
    <source>
        <dbReference type="ARBA" id="ARBA00004651"/>
    </source>
</evidence>
<keyword evidence="9 12" id="KW-0472">Membrane</keyword>
<evidence type="ECO:0000256" key="7">
    <source>
        <dbReference type="ARBA" id="ARBA00022989"/>
    </source>
</evidence>
<dbReference type="InterPro" id="IPR002523">
    <property type="entry name" value="MgTranspt_CorA/ZnTranspt_ZntB"/>
</dbReference>
<dbReference type="CDD" id="cd12830">
    <property type="entry name" value="MtCorA-like"/>
    <property type="match status" value="1"/>
</dbReference>